<dbReference type="InterPro" id="IPR036047">
    <property type="entry name" value="F-box-like_dom_sf"/>
</dbReference>
<proteinExistence type="predicted"/>
<evidence type="ECO:0000313" key="2">
    <source>
        <dbReference type="EMBL" id="CAK9184691.1"/>
    </source>
</evidence>
<dbReference type="Gene3D" id="1.20.1280.50">
    <property type="match status" value="1"/>
</dbReference>
<keyword evidence="3" id="KW-1185">Reference proteome</keyword>
<gene>
    <name evidence="2" type="ORF">ILEXP_LOCUS55046</name>
</gene>
<dbReference type="AlphaFoldDB" id="A0ABC8UUE4"/>
<keyword evidence="1" id="KW-0472">Membrane</keyword>
<organism evidence="2 3">
    <name type="scientific">Ilex paraguariensis</name>
    <name type="common">yerba mate</name>
    <dbReference type="NCBI Taxonomy" id="185542"/>
    <lineage>
        <taxon>Eukaryota</taxon>
        <taxon>Viridiplantae</taxon>
        <taxon>Streptophyta</taxon>
        <taxon>Embryophyta</taxon>
        <taxon>Tracheophyta</taxon>
        <taxon>Spermatophyta</taxon>
        <taxon>Magnoliopsida</taxon>
        <taxon>eudicotyledons</taxon>
        <taxon>Gunneridae</taxon>
        <taxon>Pentapetalae</taxon>
        <taxon>asterids</taxon>
        <taxon>campanulids</taxon>
        <taxon>Aquifoliales</taxon>
        <taxon>Aquifoliaceae</taxon>
        <taxon>Ilex</taxon>
    </lineage>
</organism>
<keyword evidence="1" id="KW-1133">Transmembrane helix</keyword>
<comment type="caution">
    <text evidence="2">The sequence shown here is derived from an EMBL/GenBank/DDBJ whole genome shotgun (WGS) entry which is preliminary data.</text>
</comment>
<evidence type="ECO:0000256" key="1">
    <source>
        <dbReference type="SAM" id="Phobius"/>
    </source>
</evidence>
<dbReference type="EMBL" id="CAUOFW020009057">
    <property type="protein sequence ID" value="CAK9184691.1"/>
    <property type="molecule type" value="Genomic_DNA"/>
</dbReference>
<dbReference type="PANTHER" id="PTHR33736">
    <property type="entry name" value="F-BOX PROTEIN-RELATED"/>
    <property type="match status" value="1"/>
</dbReference>
<sequence>MAGNTTSITDVHPDIIRTHILTRLDGPTLASTSSASSHLHSLSSEDKLWREICNSTWPSTIDPLVRATISSFPSGHRSFFCDAFPAFRHLSRPSQPNRHPGPSILELISAIDVHYKNKLVFSQAHVTETVTGWFQFSPLRVDLLDYKETVQTPVKFSGDEETCRADLEEHMSLSWILIDPTNKRAVNLSSLRPVSVLHHWLTGDFQVRYATILAGDFNGDRSELLQCSVVVTCGGEEGGELQVKEVSMQVEDMDGKILNGKDSLVILQEAMESERGKRGQERERYEEFLEMRRERRVKKQRRERRLDMVFTATAISIFLAFWSFVLLR</sequence>
<protein>
    <recommendedName>
        <fullName evidence="4">F-box protein</fullName>
    </recommendedName>
</protein>
<evidence type="ECO:0008006" key="4">
    <source>
        <dbReference type="Google" id="ProtNLM"/>
    </source>
</evidence>
<feature type="transmembrane region" description="Helical" evidence="1">
    <location>
        <begin position="306"/>
        <end position="327"/>
    </location>
</feature>
<evidence type="ECO:0000313" key="3">
    <source>
        <dbReference type="Proteomes" id="UP001642360"/>
    </source>
</evidence>
<accession>A0ABC8UUE4</accession>
<keyword evidence="1" id="KW-0812">Transmembrane</keyword>
<dbReference type="SUPFAM" id="SSF81383">
    <property type="entry name" value="F-box domain"/>
    <property type="match status" value="1"/>
</dbReference>
<dbReference type="PANTHER" id="PTHR33736:SF18">
    <property type="entry name" value="F-BOX DOMAIN-CONTAINING PROTEIN"/>
    <property type="match status" value="1"/>
</dbReference>
<dbReference type="Proteomes" id="UP001642360">
    <property type="component" value="Unassembled WGS sequence"/>
</dbReference>
<reference evidence="2 3" key="1">
    <citation type="submission" date="2024-02" db="EMBL/GenBank/DDBJ databases">
        <authorList>
            <person name="Vignale AGUSTIN F."/>
            <person name="Sosa J E."/>
            <person name="Modenutti C."/>
        </authorList>
    </citation>
    <scope>NUCLEOTIDE SEQUENCE [LARGE SCALE GENOMIC DNA]</scope>
</reference>
<dbReference type="InterPro" id="IPR045283">
    <property type="entry name" value="AT3G44326-like"/>
</dbReference>
<name>A0ABC8UUE4_9AQUA</name>